<evidence type="ECO:0008006" key="4">
    <source>
        <dbReference type="Google" id="ProtNLM"/>
    </source>
</evidence>
<dbReference type="PROSITE" id="PS00409">
    <property type="entry name" value="PROKAR_NTER_METHYL"/>
    <property type="match status" value="1"/>
</dbReference>
<reference evidence="2" key="1">
    <citation type="journal article" date="2014" name="Int. J. Syst. Evol. Microbiol.">
        <title>Complete genome sequence of Corynebacterium casei LMG S-19264T (=DSM 44701T), isolated from a smear-ripened cheese.</title>
        <authorList>
            <consortium name="US DOE Joint Genome Institute (JGI-PGF)"/>
            <person name="Walter F."/>
            <person name="Albersmeier A."/>
            <person name="Kalinowski J."/>
            <person name="Ruckert C."/>
        </authorList>
    </citation>
    <scope>NUCLEOTIDE SEQUENCE</scope>
    <source>
        <strain evidence="2">JCM 30078</strain>
    </source>
</reference>
<name>A0A917Q1M3_9PSED</name>
<sequence>MIAIGAERGMTLIEVLLAVALTALLGITLATSLNLWFGAKERMATSEPVASRLLSLCDGLERRFDALVLRGLHEHRLPLPAQPLDWRADEQRLDWVALDGMPVAGGNQAGRLRRQSLVWDRENQRLGVASSADLDALAEPGWSASLTLNRVEALVVEFFDGLRWLAYPPAGGANGTAGVRLTLQVQGEPFVCTFVLPDTV</sequence>
<evidence type="ECO:0000313" key="2">
    <source>
        <dbReference type="EMBL" id="GGK07191.1"/>
    </source>
</evidence>
<dbReference type="NCBIfam" id="TIGR02532">
    <property type="entry name" value="IV_pilin_GFxxxE"/>
    <property type="match status" value="1"/>
</dbReference>
<keyword evidence="3" id="KW-1185">Reference proteome</keyword>
<keyword evidence="1" id="KW-0472">Membrane</keyword>
<evidence type="ECO:0000313" key="3">
    <source>
        <dbReference type="Proteomes" id="UP000635983"/>
    </source>
</evidence>
<dbReference type="AlphaFoldDB" id="A0A917Q1M3"/>
<proteinExistence type="predicted"/>
<organism evidence="2 3">
    <name type="scientific">Pseudomonas matsuisoli</name>
    <dbReference type="NCBI Taxonomy" id="1515666"/>
    <lineage>
        <taxon>Bacteria</taxon>
        <taxon>Pseudomonadati</taxon>
        <taxon>Pseudomonadota</taxon>
        <taxon>Gammaproteobacteria</taxon>
        <taxon>Pseudomonadales</taxon>
        <taxon>Pseudomonadaceae</taxon>
        <taxon>Pseudomonas</taxon>
    </lineage>
</organism>
<comment type="caution">
    <text evidence="2">The sequence shown here is derived from an EMBL/GenBank/DDBJ whole genome shotgun (WGS) entry which is preliminary data.</text>
</comment>
<keyword evidence="1" id="KW-0812">Transmembrane</keyword>
<accession>A0A917Q1M3</accession>
<evidence type="ECO:0000256" key="1">
    <source>
        <dbReference type="SAM" id="Phobius"/>
    </source>
</evidence>
<reference evidence="2" key="2">
    <citation type="submission" date="2020-09" db="EMBL/GenBank/DDBJ databases">
        <authorList>
            <person name="Sun Q."/>
            <person name="Ohkuma M."/>
        </authorList>
    </citation>
    <scope>NUCLEOTIDE SEQUENCE</scope>
    <source>
        <strain evidence="2">JCM 30078</strain>
    </source>
</reference>
<keyword evidence="1" id="KW-1133">Transmembrane helix</keyword>
<protein>
    <recommendedName>
        <fullName evidence="4">Type II secretion system protein J (GspJ)</fullName>
    </recommendedName>
</protein>
<dbReference type="EMBL" id="BMPO01000009">
    <property type="protein sequence ID" value="GGK07191.1"/>
    <property type="molecule type" value="Genomic_DNA"/>
</dbReference>
<feature type="transmembrane region" description="Helical" evidence="1">
    <location>
        <begin position="12"/>
        <end position="37"/>
    </location>
</feature>
<dbReference type="Proteomes" id="UP000635983">
    <property type="component" value="Unassembled WGS sequence"/>
</dbReference>
<dbReference type="InterPro" id="IPR012902">
    <property type="entry name" value="N_methyl_site"/>
</dbReference>
<gene>
    <name evidence="2" type="ORF">GCM10009304_36760</name>
</gene>
<dbReference type="RefSeq" id="WP_229779510.1">
    <property type="nucleotide sequence ID" value="NZ_BMPO01000009.1"/>
</dbReference>